<dbReference type="EMBL" id="BK015303">
    <property type="protein sequence ID" value="DAE00497.1"/>
    <property type="molecule type" value="Genomic_DNA"/>
</dbReference>
<sequence length="140" mass="16017">MRIQEIDGETMARIITRCEREITEMKATQRVGADGVQVFRIKLEAAIDKRDATFLRRFKIVFTPKASTYQSGMVFKLMVGRRSSHGSGLEDVTRYFQRQRSNGGVQTWLNISDFLVDLGSNTFKIYAFATSDGEMKVEYV</sequence>
<reference evidence="1" key="1">
    <citation type="journal article" date="2021" name="Proc. Natl. Acad. Sci. U.S.A.">
        <title>A Catalog of Tens of Thousands of Viruses from Human Metagenomes Reveals Hidden Associations with Chronic Diseases.</title>
        <authorList>
            <person name="Tisza M.J."/>
            <person name="Buck C.B."/>
        </authorList>
    </citation>
    <scope>NUCLEOTIDE SEQUENCE</scope>
    <source>
        <strain evidence="1">Ctg2r17</strain>
    </source>
</reference>
<name>A0A8S5P248_9CAUD</name>
<organism evidence="1">
    <name type="scientific">Siphoviridae sp. ctg2r17</name>
    <dbReference type="NCBI Taxonomy" id="2825601"/>
    <lineage>
        <taxon>Viruses</taxon>
        <taxon>Duplodnaviria</taxon>
        <taxon>Heunggongvirae</taxon>
        <taxon>Uroviricota</taxon>
        <taxon>Caudoviricetes</taxon>
    </lineage>
</organism>
<proteinExistence type="predicted"/>
<protein>
    <submittedName>
        <fullName evidence="1">Uncharacterized protein</fullName>
    </submittedName>
</protein>
<evidence type="ECO:0000313" key="1">
    <source>
        <dbReference type="EMBL" id="DAE00497.1"/>
    </source>
</evidence>
<accession>A0A8S5P248</accession>